<dbReference type="Pfam" id="PF14322">
    <property type="entry name" value="SusD-like_3"/>
    <property type="match status" value="1"/>
</dbReference>
<evidence type="ECO:0000256" key="1">
    <source>
        <dbReference type="ARBA" id="ARBA00004442"/>
    </source>
</evidence>
<organism evidence="9 10">
    <name type="scientific">Segatella copri</name>
    <dbReference type="NCBI Taxonomy" id="165179"/>
    <lineage>
        <taxon>Bacteria</taxon>
        <taxon>Pseudomonadati</taxon>
        <taxon>Bacteroidota</taxon>
        <taxon>Bacteroidia</taxon>
        <taxon>Bacteroidales</taxon>
        <taxon>Prevotellaceae</taxon>
        <taxon>Segatella</taxon>
    </lineage>
</organism>
<feature type="domain" description="SusD-like N-terminal" evidence="8">
    <location>
        <begin position="69"/>
        <end position="226"/>
    </location>
</feature>
<evidence type="ECO:0000256" key="2">
    <source>
        <dbReference type="ARBA" id="ARBA00006275"/>
    </source>
</evidence>
<keyword evidence="5" id="KW-0998">Cell outer membrane</keyword>
<keyword evidence="3 6" id="KW-0732">Signal</keyword>
<keyword evidence="4" id="KW-0472">Membrane</keyword>
<proteinExistence type="inferred from homology"/>
<evidence type="ECO:0000256" key="4">
    <source>
        <dbReference type="ARBA" id="ARBA00023136"/>
    </source>
</evidence>
<dbReference type="Proteomes" id="UP000477980">
    <property type="component" value="Unassembled WGS sequence"/>
</dbReference>
<protein>
    <submittedName>
        <fullName evidence="9">RagB/SusD family nutrient uptake outer membrane protein</fullName>
    </submittedName>
</protein>
<evidence type="ECO:0000313" key="9">
    <source>
        <dbReference type="EMBL" id="MQP15228.1"/>
    </source>
</evidence>
<dbReference type="InterPro" id="IPR033985">
    <property type="entry name" value="SusD-like_N"/>
</dbReference>
<evidence type="ECO:0000259" key="8">
    <source>
        <dbReference type="Pfam" id="PF14322"/>
    </source>
</evidence>
<dbReference type="InterPro" id="IPR012944">
    <property type="entry name" value="SusD_RagB_dom"/>
</dbReference>
<feature type="signal peptide" evidence="6">
    <location>
        <begin position="1"/>
        <end position="22"/>
    </location>
</feature>
<reference evidence="9 10" key="1">
    <citation type="submission" date="2019-09" db="EMBL/GenBank/DDBJ databases">
        <title>Distinct polysaccharide growth profiles of human intestinal Prevotella copri isolates.</title>
        <authorList>
            <person name="Fehlner-Peach H."/>
            <person name="Magnabosco C."/>
            <person name="Raghavan V."/>
            <person name="Scher J.U."/>
            <person name="Tett A."/>
            <person name="Cox L.M."/>
            <person name="Gottsegen C."/>
            <person name="Watters A."/>
            <person name="Wiltshire- Gordon J.D."/>
            <person name="Segata N."/>
            <person name="Bonneau R."/>
            <person name="Littman D.R."/>
        </authorList>
    </citation>
    <scope>NUCLEOTIDE SEQUENCE [LARGE SCALE GENOMIC DNA]</scope>
    <source>
        <strain evidence="10">iAA917</strain>
    </source>
</reference>
<evidence type="ECO:0000313" key="10">
    <source>
        <dbReference type="Proteomes" id="UP000477980"/>
    </source>
</evidence>
<comment type="subcellular location">
    <subcellularLocation>
        <location evidence="1">Cell outer membrane</location>
    </subcellularLocation>
</comment>
<comment type="similarity">
    <text evidence="2">Belongs to the SusD family.</text>
</comment>
<dbReference type="OrthoDB" id="5694214at2"/>
<evidence type="ECO:0000256" key="6">
    <source>
        <dbReference type="SAM" id="SignalP"/>
    </source>
</evidence>
<dbReference type="InterPro" id="IPR011990">
    <property type="entry name" value="TPR-like_helical_dom_sf"/>
</dbReference>
<dbReference type="GO" id="GO:0009279">
    <property type="term" value="C:cell outer membrane"/>
    <property type="evidence" value="ECO:0007669"/>
    <property type="project" value="UniProtKB-SubCell"/>
</dbReference>
<dbReference type="AlphaFoldDB" id="A0A6G1VQU7"/>
<evidence type="ECO:0000256" key="3">
    <source>
        <dbReference type="ARBA" id="ARBA00022729"/>
    </source>
</evidence>
<name>A0A6G1VQU7_9BACT</name>
<evidence type="ECO:0000259" key="7">
    <source>
        <dbReference type="Pfam" id="PF07980"/>
    </source>
</evidence>
<dbReference type="RefSeq" id="WP_153089575.1">
    <property type="nucleotide sequence ID" value="NZ_VZAH01000119.1"/>
</dbReference>
<dbReference type="Gene3D" id="1.25.40.390">
    <property type="match status" value="1"/>
</dbReference>
<comment type="caution">
    <text evidence="9">The sequence shown here is derived from an EMBL/GenBank/DDBJ whole genome shotgun (WGS) entry which is preliminary data.</text>
</comment>
<dbReference type="Pfam" id="PF07980">
    <property type="entry name" value="SusD_RagB"/>
    <property type="match status" value="1"/>
</dbReference>
<sequence>MKLSYKKLFSAALLVSATVGFSSCDDWLDTPPQNAVTENDYFANADQLGAYAIQNYGGLFGRGGAWNIGSPYLDDNNTDNSIGNSPSQSLYTVDNWKTGNSGSLNTNLIRNCNYFFEQVLPKYEAGKYTANVDLVKHYIGEMYFTRAYTYFARLKTYGDYPIITKVPVNNQEDLLSVGKRMPRNEVADFILQDLDKAIEMLKDKGFANNNRINKQVAQLVKSRVALYEASYERYHKGSGRVPGDAEWPGAKVHPGYTFDVDAHVKNLLGQAMDAAKAVAENITLAQNTGVLDQVDPASPVAGINPYFEMYALQDMSGVDEILMWKAFGEIDGKAMTNGIASFITSGSCYGLMKSYVDNFVMANGLPIYADGSGYHGDETIDKVKEDRDGRLQLFLFGESNWLPLFSTQAEGVKFTPYIGAAHEQQLDVTGYRMRKGENFDKTQNVNGKMIGTQGIFIFRGTEALLNYLEAQYMRDGNLDATSQKYWKAIRNRALVDPDYNKTIAATDMTKEGETDWGAYSHGQLLTDKTLYNIRRERRCEFIGEGMRWDDLVRWCAMDQLKTKKYIPQGVNFWTSMFEIATNNGLDDSKVTWIEGPVNEKANVSSREDGKYLCPFRVRGNNPVYDGYTWMEAHYNSPIAIREIELLSPDGSIENSECYQTWGWSTKPNEPALK</sequence>
<dbReference type="EMBL" id="VZAH01000119">
    <property type="protein sequence ID" value="MQP15228.1"/>
    <property type="molecule type" value="Genomic_DNA"/>
</dbReference>
<evidence type="ECO:0000256" key="5">
    <source>
        <dbReference type="ARBA" id="ARBA00023237"/>
    </source>
</evidence>
<dbReference type="PROSITE" id="PS51257">
    <property type="entry name" value="PROKAR_LIPOPROTEIN"/>
    <property type="match status" value="1"/>
</dbReference>
<accession>A0A6G1VQU7</accession>
<gene>
    <name evidence="9" type="ORF">F7D25_12595</name>
</gene>
<dbReference type="SUPFAM" id="SSF48452">
    <property type="entry name" value="TPR-like"/>
    <property type="match status" value="1"/>
</dbReference>
<feature type="domain" description="RagB/SusD" evidence="7">
    <location>
        <begin position="345"/>
        <end position="565"/>
    </location>
</feature>
<feature type="chain" id="PRO_5026272278" evidence="6">
    <location>
        <begin position="23"/>
        <end position="673"/>
    </location>
</feature>